<organism evidence="1 2">
    <name type="scientific">Colletotrichum godetiae</name>
    <dbReference type="NCBI Taxonomy" id="1209918"/>
    <lineage>
        <taxon>Eukaryota</taxon>
        <taxon>Fungi</taxon>
        <taxon>Dikarya</taxon>
        <taxon>Ascomycota</taxon>
        <taxon>Pezizomycotina</taxon>
        <taxon>Sordariomycetes</taxon>
        <taxon>Hypocreomycetidae</taxon>
        <taxon>Glomerellales</taxon>
        <taxon>Glomerellaceae</taxon>
        <taxon>Colletotrichum</taxon>
        <taxon>Colletotrichum acutatum species complex</taxon>
    </lineage>
</organism>
<protein>
    <submittedName>
        <fullName evidence="1">Uncharacterized protein</fullName>
    </submittedName>
</protein>
<dbReference type="AlphaFoldDB" id="A0AAJ0AGA3"/>
<evidence type="ECO:0000313" key="1">
    <source>
        <dbReference type="EMBL" id="KAK1672725.1"/>
    </source>
</evidence>
<keyword evidence="2" id="KW-1185">Reference proteome</keyword>
<gene>
    <name evidence="1" type="ORF">BDP55DRAFT_731225</name>
</gene>
<dbReference type="GeneID" id="85464317"/>
<sequence length="181" mass="19330">MLKTTADYNFGQTKGGANVGVSSVWFSFNAGASHSSESSTLQLGSEPSQVQVPITHNDLQAITITAGVWNVNVSKDKFRSDSPKEVKSLARVSQIIVIAGLGYEIKVGALTAETLDTKLKQTTSAGGSISVSGIPIGLAEVFHVAGYINQHKSTSLHLQPSLDYSCWSSKWILHLRTSPKL</sequence>
<dbReference type="EMBL" id="JAHMHR010000036">
    <property type="protein sequence ID" value="KAK1672725.1"/>
    <property type="molecule type" value="Genomic_DNA"/>
</dbReference>
<reference evidence="1" key="1">
    <citation type="submission" date="2021-06" db="EMBL/GenBank/DDBJ databases">
        <title>Comparative genomics, transcriptomics and evolutionary studies reveal genomic signatures of adaptation to plant cell wall in hemibiotrophic fungi.</title>
        <authorList>
            <consortium name="DOE Joint Genome Institute"/>
            <person name="Baroncelli R."/>
            <person name="Diaz J.F."/>
            <person name="Benocci T."/>
            <person name="Peng M."/>
            <person name="Battaglia E."/>
            <person name="Haridas S."/>
            <person name="Andreopoulos W."/>
            <person name="Labutti K."/>
            <person name="Pangilinan J."/>
            <person name="Floch G.L."/>
            <person name="Makela M.R."/>
            <person name="Henrissat B."/>
            <person name="Grigoriev I.V."/>
            <person name="Crouch J.A."/>
            <person name="De Vries R.P."/>
            <person name="Sukno S.A."/>
            <person name="Thon M.R."/>
        </authorList>
    </citation>
    <scope>NUCLEOTIDE SEQUENCE</scope>
    <source>
        <strain evidence="1">CBS 193.32</strain>
    </source>
</reference>
<evidence type="ECO:0000313" key="2">
    <source>
        <dbReference type="Proteomes" id="UP001224890"/>
    </source>
</evidence>
<comment type="caution">
    <text evidence="1">The sequence shown here is derived from an EMBL/GenBank/DDBJ whole genome shotgun (WGS) entry which is preliminary data.</text>
</comment>
<name>A0AAJ0AGA3_9PEZI</name>
<accession>A0AAJ0AGA3</accession>
<proteinExistence type="predicted"/>
<dbReference type="Proteomes" id="UP001224890">
    <property type="component" value="Unassembled WGS sequence"/>
</dbReference>
<dbReference type="RefSeq" id="XP_060426728.1">
    <property type="nucleotide sequence ID" value="XM_060579791.1"/>
</dbReference>